<dbReference type="InterPro" id="IPR042201">
    <property type="entry name" value="FH2_Formin_sf"/>
</dbReference>
<evidence type="ECO:0000259" key="3">
    <source>
        <dbReference type="PROSITE" id="PS51232"/>
    </source>
</evidence>
<dbReference type="PANTHER" id="PTHR45920:SF4">
    <property type="entry name" value="FORMIN HOMOLOGY 2 DOMAIN CONTAINING, ISOFORM I"/>
    <property type="match status" value="1"/>
</dbReference>
<feature type="compositionally biased region" description="Basic and acidic residues" evidence="2">
    <location>
        <begin position="268"/>
        <end position="291"/>
    </location>
</feature>
<organism evidence="5 6">
    <name type="scientific">Lymnaea stagnalis</name>
    <name type="common">Great pond snail</name>
    <name type="synonym">Helix stagnalis</name>
    <dbReference type="NCBI Taxonomy" id="6523"/>
    <lineage>
        <taxon>Eukaryota</taxon>
        <taxon>Metazoa</taxon>
        <taxon>Spiralia</taxon>
        <taxon>Lophotrochozoa</taxon>
        <taxon>Mollusca</taxon>
        <taxon>Gastropoda</taxon>
        <taxon>Heterobranchia</taxon>
        <taxon>Euthyneura</taxon>
        <taxon>Panpulmonata</taxon>
        <taxon>Hygrophila</taxon>
        <taxon>Lymnaeoidea</taxon>
        <taxon>Lymnaeidae</taxon>
        <taxon>Lymnaea</taxon>
    </lineage>
</organism>
<dbReference type="EMBL" id="CAXITT010000118">
    <property type="protein sequence ID" value="CAL1532551.1"/>
    <property type="molecule type" value="Genomic_DNA"/>
</dbReference>
<feature type="compositionally biased region" description="Polar residues" evidence="2">
    <location>
        <begin position="1"/>
        <end position="14"/>
    </location>
</feature>
<proteinExistence type="predicted"/>
<comment type="caution">
    <text evidence="5">The sequence shown here is derived from an EMBL/GenBank/DDBJ whole genome shotgun (WGS) entry which is preliminary data.</text>
</comment>
<dbReference type="Proteomes" id="UP001497497">
    <property type="component" value="Unassembled WGS sequence"/>
</dbReference>
<dbReference type="GO" id="GO:0005856">
    <property type="term" value="C:cytoskeleton"/>
    <property type="evidence" value="ECO:0007669"/>
    <property type="project" value="TreeGrafter"/>
</dbReference>
<feature type="compositionally biased region" description="Basic and acidic residues" evidence="2">
    <location>
        <begin position="561"/>
        <end position="575"/>
    </location>
</feature>
<feature type="compositionally biased region" description="Basic and acidic residues" evidence="2">
    <location>
        <begin position="248"/>
        <end position="260"/>
    </location>
</feature>
<feature type="compositionally biased region" description="Basic residues" evidence="2">
    <location>
        <begin position="2140"/>
        <end position="2156"/>
    </location>
</feature>
<dbReference type="PANTHER" id="PTHR45920">
    <property type="entry name" value="FORMIN HOMOLOGY 2 DOMAIN CONTAINING, ISOFORM I"/>
    <property type="match status" value="1"/>
</dbReference>
<dbReference type="GO" id="GO:0030866">
    <property type="term" value="P:cortical actin cytoskeleton organization"/>
    <property type="evidence" value="ECO:0007669"/>
    <property type="project" value="TreeGrafter"/>
</dbReference>
<sequence>MGTGKNYTPSSSYGASSRAYTPSSSRPSYTRTSSYDPPKYRSANVSDTIKKFGVTDPKYSPSSYGADRYQSTADKYPSLDRYSSRSGYTSDYGAGSPYGSWDRASTRSSNSRYGGGSREASPVSTRSSRYDYSSSASGPYSTYSSYKSGSDASPVPKTPARPYERQSSRGYETAGNDAKTTPVGGGVPTTGAGRVPGLPVGRQEASSKRGRRGVSVSSESDDSAPEAEKRDQAVRYLICRGTSPIPEGEPKEAKVKDRASISRTRRIRVPEKVPAKIDKLSGKKANTDKGTVDCAIQTNLDQPQTRRQRTSSNSSFAPVGGSGGGGGGGGGSGQPGETFYKYRDKVLGGPAPGHGYSKGSGPTTPSYTKPAPPTPISRNSSRSTLKDEPRRSYAEEGVSTPPNERSWRQSVYGEPAPRGGSRREDEMDDEEDDTDDRSSRHGRRRKEGPRTSTPSTLRERDVDLGSAAEDKRSSRKSKTSRSSSREDMLDDRPRRKRHSSKELLEEPEVGEKAPLTPEILSLRDSIEKVHQWKQNLQPPEVLSPEGRQQKRHPGVVAGAEIRGEIYEEHPREGRTRASRQYSSRDESPPNSRDNSPSRRSRHRPSRNASRQNSHDSILDDDEDDRDPRLPNKDFRKSELNKAEHYYEDPESFNREMSPGEARRRQRRSDGHDHAAGQKMKKSGSSSEAFSKEDSPSRHRHSGLQRQAPDDHKRLIRDSSRDSLLDDRRRSRREQHDNETSDGNGSQFGFNREESPNHRNSKHGRGSRQNSREDVLDERGQNSARQRPSQLGVGSEQGRVPQSASQQSLPDIVPSPGSEWGDQQQKQKRQYKRQKSGMIGEDDDIDTILNGNRKFSRGGQNIMDEPVPHTSHYPLKPAPASPLSPGHEGDRRARPNSYAFEKDKRHAGNSMKQSKSHGDKLIDIEDEATESQRVGGVSAPPTSGMAGKQPRGPMQASATAKQMWGILQAKKGLVTITDFVSLCEKPPPQRKLITVPGADENDFTGYRNADELLENMGVDVRKLEDCALQIYRYHSGAQADFSTYLDLESTLDEQADELEGFNDQRKNTLILRTQLTVRVHAIIEKLLNSTGRELRRALFSLKQIFQDDKDLVHEFVNNDGLDCLIKVGTEADQNYQNYILRALGQVMLYVDGMEGVIRHNATIQWLYSLLASKGRLVVKTALKLLLVFVEYTEANTTQLVKAINTVDSRRGLHPWTNIMAILSEKDGGDSELLNYAMTLVNKVISAIPDQDTFYDVTDALEELGMDAITQKHLNKQGADLDLLTQFQLYESALKHEDGEDSSGISQVENLRRIPRQKSEGQPRKSKRHDGGKKLGKAQSTSNIPQSVIGAETPAEAFRRRRQQQKEELGVPAIDEAVDPANKHRRPMPGERPVPEPIGTSTSPQNNLNFQGKAPPPGHGSPYNESGYYSFAEAQLDPNSMESRNNALNDERNDTPQSNNQRWLNYKQGHTGDVGKMGQQPPPQGPRPVENGFSGAGEGQVKGMLNKLKGEDLKLPKEALRPAGDSSGLISAAKDGLSRQVLPKAAPAPEPEKKTESDQQWERIQRRLKRQLMIKDMDFTDLKDEDDEDVLSSNKMFFENGPPPPPPMFGGMPPPPPPMGGLPPPPPPPGGLPPPPPPPGGRGPPPPPSLNAPALPPPPGANLKKNKKTVRLHWRALGVEPHTSLKGEIIWKQLLPIKIDTDKLEHLFETRTSELKAKASFLKQDASGKKEINVLDPKRSNAINIGLTVLPPPRTIKAAILKMDNSIMNKEGIEKILNTMIPTEEEKSKILEAQMANPDIPLGTAEQFLLTLSSIFELEARLKLWLFKLDYEQLEQEVAEPLMDLKKGMSELQKNKTFRCILSGILAMGNFLNGVAVHAFSIEFLQRVPEIKDTVHKHSLLHHLCTLIIEQFPDSSDLYSEIGPITRCSRVDWDELARKLNKMEYDCKASWDHLRAILKHDGSSTDLKGKMSLFLADAAERIMILHMIFRRILNRYNKLLLFLGFAVHDARELKINSFCKVISEFALEYRTTRDKVIQMLQKKANQRERKKTRGKMIVDTENFKGKDAANDDALSAILKNGYTSADERGLPGQRNRRKLDARSMGSTRGGMTTDSDMYDTGDDEILEACVRTATAPTSRPQRERKRSRSQRKSLRRTLKGGLDSDEMMVVNSYSDQV</sequence>
<feature type="region of interest" description="Disordered" evidence="2">
    <location>
        <begin position="1"/>
        <end position="517"/>
    </location>
</feature>
<dbReference type="SMART" id="SM00498">
    <property type="entry name" value="FH2"/>
    <property type="match status" value="1"/>
</dbReference>
<reference evidence="5 6" key="1">
    <citation type="submission" date="2024-04" db="EMBL/GenBank/DDBJ databases">
        <authorList>
            <consortium name="Genoscope - CEA"/>
            <person name="William W."/>
        </authorList>
    </citation>
    <scope>NUCLEOTIDE SEQUENCE [LARGE SCALE GENOMIC DNA]</scope>
</reference>
<dbReference type="SUPFAM" id="SSF48371">
    <property type="entry name" value="ARM repeat"/>
    <property type="match status" value="1"/>
</dbReference>
<dbReference type="InterPro" id="IPR011989">
    <property type="entry name" value="ARM-like"/>
</dbReference>
<feature type="compositionally biased region" description="Basic and acidic residues" evidence="2">
    <location>
        <begin position="483"/>
        <end position="493"/>
    </location>
</feature>
<dbReference type="Gene3D" id="1.25.10.10">
    <property type="entry name" value="Leucine-rich Repeat Variant"/>
    <property type="match status" value="1"/>
</dbReference>
<dbReference type="FunFam" id="1.25.10.10:FF:000056">
    <property type="entry name" value="FH1/FH2 domain-containing protein 3 isoform X1"/>
    <property type="match status" value="1"/>
</dbReference>
<dbReference type="InterPro" id="IPR016024">
    <property type="entry name" value="ARM-type_fold"/>
</dbReference>
<feature type="compositionally biased region" description="Polar residues" evidence="2">
    <location>
        <begin position="799"/>
        <end position="808"/>
    </location>
</feature>
<gene>
    <name evidence="5" type="ORF">GSLYS_00006583001</name>
</gene>
<keyword evidence="1" id="KW-0009">Actin-binding</keyword>
<feature type="region of interest" description="Disordered" evidence="2">
    <location>
        <begin position="1592"/>
        <end position="1664"/>
    </location>
</feature>
<evidence type="ECO:0008006" key="7">
    <source>
        <dbReference type="Google" id="ProtNLM"/>
    </source>
</evidence>
<dbReference type="SUPFAM" id="SSF101447">
    <property type="entry name" value="Formin homology 2 domain (FH2 domain)"/>
    <property type="match status" value="1"/>
</dbReference>
<feature type="compositionally biased region" description="Low complexity" evidence="2">
    <location>
        <begin position="15"/>
        <end position="35"/>
    </location>
</feature>
<feature type="compositionally biased region" description="Basic and acidic residues" evidence="2">
    <location>
        <begin position="769"/>
        <end position="779"/>
    </location>
</feature>
<evidence type="ECO:0000259" key="4">
    <source>
        <dbReference type="PROSITE" id="PS51444"/>
    </source>
</evidence>
<dbReference type="GO" id="GO:0051015">
    <property type="term" value="F:actin filament binding"/>
    <property type="evidence" value="ECO:0007669"/>
    <property type="project" value="TreeGrafter"/>
</dbReference>
<feature type="compositionally biased region" description="Basic and acidic residues" evidence="2">
    <location>
        <begin position="1548"/>
        <end position="1561"/>
    </location>
</feature>
<feature type="compositionally biased region" description="Polar residues" evidence="2">
    <location>
        <begin position="1435"/>
        <end position="1446"/>
    </location>
</feature>
<feature type="compositionally biased region" description="Basic residues" evidence="2">
    <location>
        <begin position="825"/>
        <end position="834"/>
    </location>
</feature>
<feature type="compositionally biased region" description="Basic and acidic residues" evidence="2">
    <location>
        <begin position="707"/>
        <end position="738"/>
    </location>
</feature>
<feature type="domain" description="FH2" evidence="4">
    <location>
        <begin position="1657"/>
        <end position="2053"/>
    </location>
</feature>
<dbReference type="Pfam" id="PF18382">
    <property type="entry name" value="Formin_GBD_N"/>
    <property type="match status" value="1"/>
</dbReference>
<feature type="compositionally biased region" description="Basic and acidic residues" evidence="2">
    <location>
        <begin position="384"/>
        <end position="394"/>
    </location>
</feature>
<feature type="compositionally biased region" description="Low complexity" evidence="2">
    <location>
        <begin position="124"/>
        <end position="146"/>
    </location>
</feature>
<accession>A0AAV2HFB8</accession>
<protein>
    <recommendedName>
        <fullName evidence="7">FH1/FH2 domain-containing protein 3</fullName>
    </recommendedName>
</protein>
<dbReference type="PROSITE" id="PS51444">
    <property type="entry name" value="FH2"/>
    <property type="match status" value="1"/>
</dbReference>
<feature type="region of interest" description="Disordered" evidence="2">
    <location>
        <begin position="530"/>
        <end position="954"/>
    </location>
</feature>
<dbReference type="InterPro" id="IPR056771">
    <property type="entry name" value="FH3_FHOD1-3-like"/>
</dbReference>
<feature type="compositionally biased region" description="Polar residues" evidence="2">
    <location>
        <begin position="2102"/>
        <end position="2113"/>
    </location>
</feature>
<feature type="compositionally biased region" description="Acidic residues" evidence="2">
    <location>
        <begin position="426"/>
        <end position="435"/>
    </location>
</feature>
<dbReference type="InterPro" id="IPR015425">
    <property type="entry name" value="FH2_Formin"/>
</dbReference>
<dbReference type="InterPro" id="IPR014768">
    <property type="entry name" value="GBD/FH3_dom"/>
</dbReference>
<dbReference type="Gene3D" id="1.20.58.2220">
    <property type="entry name" value="Formin, FH2 domain"/>
    <property type="match status" value="1"/>
</dbReference>
<evidence type="ECO:0000313" key="5">
    <source>
        <dbReference type="EMBL" id="CAL1532551.1"/>
    </source>
</evidence>
<feature type="compositionally biased region" description="Pro residues" evidence="2">
    <location>
        <begin position="1599"/>
        <end position="1658"/>
    </location>
</feature>
<evidence type="ECO:0000313" key="6">
    <source>
        <dbReference type="Proteomes" id="UP001497497"/>
    </source>
</evidence>
<feature type="region of interest" description="Disordered" evidence="2">
    <location>
        <begin position="1517"/>
        <end position="1561"/>
    </location>
</feature>
<feature type="region of interest" description="Disordered" evidence="2">
    <location>
        <begin position="2083"/>
        <end position="2117"/>
    </location>
</feature>
<dbReference type="Pfam" id="PF24959">
    <property type="entry name" value="FH3_FHOD1-3"/>
    <property type="match status" value="1"/>
</dbReference>
<feature type="compositionally biased region" description="Gly residues" evidence="2">
    <location>
        <begin position="320"/>
        <end position="334"/>
    </location>
</feature>
<feature type="region of interest" description="Disordered" evidence="2">
    <location>
        <begin position="2129"/>
        <end position="2175"/>
    </location>
</feature>
<keyword evidence="6" id="KW-1185">Reference proteome</keyword>
<name>A0AAV2HFB8_LYMST</name>
<feature type="compositionally biased region" description="Basic and acidic residues" evidence="2">
    <location>
        <begin position="457"/>
        <end position="472"/>
    </location>
</feature>
<dbReference type="GO" id="GO:0005737">
    <property type="term" value="C:cytoplasm"/>
    <property type="evidence" value="ECO:0007669"/>
    <property type="project" value="TreeGrafter"/>
</dbReference>
<feature type="compositionally biased region" description="Polar residues" evidence="2">
    <location>
        <begin position="1397"/>
        <end position="1408"/>
    </location>
</feature>
<feature type="compositionally biased region" description="Basic residues" evidence="2">
    <location>
        <begin position="1322"/>
        <end position="1334"/>
    </location>
</feature>
<evidence type="ECO:0000256" key="1">
    <source>
        <dbReference type="ARBA" id="ARBA00023203"/>
    </source>
</evidence>
<dbReference type="Pfam" id="PF02181">
    <property type="entry name" value="FH2"/>
    <property type="match status" value="1"/>
</dbReference>
<feature type="region of interest" description="Disordered" evidence="2">
    <location>
        <begin position="1293"/>
        <end position="1498"/>
    </location>
</feature>
<dbReference type="InterPro" id="IPR041387">
    <property type="entry name" value="FHOD1_GBD_N"/>
</dbReference>
<feature type="domain" description="GBD/FH3" evidence="3">
    <location>
        <begin position="1019"/>
        <end position="1387"/>
    </location>
</feature>
<evidence type="ECO:0000256" key="2">
    <source>
        <dbReference type="SAM" id="MobiDB-lite"/>
    </source>
</evidence>
<feature type="compositionally biased region" description="Basic and acidic residues" evidence="2">
    <location>
        <begin position="625"/>
        <end position="653"/>
    </location>
</feature>
<dbReference type="PROSITE" id="PS51232">
    <property type="entry name" value="GBD_FH3"/>
    <property type="match status" value="1"/>
</dbReference>